<dbReference type="EMBL" id="VXIS01000201">
    <property type="protein sequence ID" value="KAA8897235.1"/>
    <property type="molecule type" value="Genomic_DNA"/>
</dbReference>
<gene>
    <name evidence="2" type="ORF">FN846DRAFT_921518</name>
</gene>
<comment type="caution">
    <text evidence="2">The sequence shown here is derived from an EMBL/GenBank/DDBJ whole genome shotgun (WGS) entry which is preliminary data.</text>
</comment>
<feature type="compositionally biased region" description="Low complexity" evidence="1">
    <location>
        <begin position="253"/>
        <end position="281"/>
    </location>
</feature>
<feature type="compositionally biased region" description="Pro residues" evidence="1">
    <location>
        <begin position="22"/>
        <end position="32"/>
    </location>
</feature>
<feature type="compositionally biased region" description="Basic and acidic residues" evidence="1">
    <location>
        <begin position="1"/>
        <end position="13"/>
    </location>
</feature>
<feature type="region of interest" description="Disordered" evidence="1">
    <location>
        <begin position="253"/>
        <end position="283"/>
    </location>
</feature>
<dbReference type="AlphaFoldDB" id="A0A5J5EN18"/>
<feature type="compositionally biased region" description="Low complexity" evidence="1">
    <location>
        <begin position="70"/>
        <end position="81"/>
    </location>
</feature>
<feature type="region of interest" description="Disordered" evidence="1">
    <location>
        <begin position="1"/>
        <end position="232"/>
    </location>
</feature>
<accession>A0A5J5EN18</accession>
<protein>
    <submittedName>
        <fullName evidence="2">Uncharacterized protein</fullName>
    </submittedName>
</protein>
<organism evidence="2 3">
    <name type="scientific">Sphaerosporella brunnea</name>
    <dbReference type="NCBI Taxonomy" id="1250544"/>
    <lineage>
        <taxon>Eukaryota</taxon>
        <taxon>Fungi</taxon>
        <taxon>Dikarya</taxon>
        <taxon>Ascomycota</taxon>
        <taxon>Pezizomycotina</taxon>
        <taxon>Pezizomycetes</taxon>
        <taxon>Pezizales</taxon>
        <taxon>Pyronemataceae</taxon>
        <taxon>Sphaerosporella</taxon>
    </lineage>
</organism>
<dbReference type="Proteomes" id="UP000326924">
    <property type="component" value="Unassembled WGS sequence"/>
</dbReference>
<sequence length="501" mass="54702">MKRRGSSDIDDTTRPPFVVAPRAPPPAPPPAPTTLNLGFAGGRPSKAGKTRAPLLNKSATPLTSNAGSVANPNTTGNNSAPPNAPPAPKAMTLGIAGGRPSKMGTSHAPPPRDLLNKTATPSNSNAGNSSTDKHSAEGEDDDRPPPPEAKRKMGRRNSASGDSIPLFATPSAQGTLPGQPSTPTVFAGPLNAMGSPNTAQGLFSTPTTMQGAPNLTNTPNTAQTQQLSAVQPQPVAQPVAQLLQQPQIAPQFQPQPQMYPQFGPQPPMAQQHQPQPQMYQQSSAHLQYHSSWLHYQSLMPARPALTTSINDSPAIGYLEAIEAQRVAPEPVYHWTPTATRVRKASQLSPIRNTPAYSVTKYTPPPRERIVRHSSSSYIGEPPLRRQRTERKTVEWRMLTPHDTVKQYRQPRRLITIDGRIMLALGYYAKTDLCSAYIVALAVLPCLKIKYLHEEWQDRQEWIVLTETTLQPVWETDYRGRAEAQKHAAARFQAWLAEDDFF</sequence>
<feature type="compositionally biased region" description="Polar residues" evidence="1">
    <location>
        <begin position="57"/>
        <end position="68"/>
    </location>
</feature>
<keyword evidence="3" id="KW-1185">Reference proteome</keyword>
<feature type="compositionally biased region" description="Basic and acidic residues" evidence="1">
    <location>
        <begin position="131"/>
        <end position="151"/>
    </location>
</feature>
<evidence type="ECO:0000256" key="1">
    <source>
        <dbReference type="SAM" id="MobiDB-lite"/>
    </source>
</evidence>
<proteinExistence type="predicted"/>
<reference evidence="2 3" key="1">
    <citation type="submission" date="2019-09" db="EMBL/GenBank/DDBJ databases">
        <title>Draft genome of the ectomycorrhizal ascomycete Sphaerosporella brunnea.</title>
        <authorList>
            <consortium name="DOE Joint Genome Institute"/>
            <person name="Benucci G.M."/>
            <person name="Marozzi G."/>
            <person name="Antonielli L."/>
            <person name="Sanchez S."/>
            <person name="Marco P."/>
            <person name="Wang X."/>
            <person name="Falini L.B."/>
            <person name="Barry K."/>
            <person name="Haridas S."/>
            <person name="Lipzen A."/>
            <person name="Labutti K."/>
            <person name="Grigoriev I.V."/>
            <person name="Murat C."/>
            <person name="Martin F."/>
            <person name="Albertini E."/>
            <person name="Donnini D."/>
            <person name="Bonito G."/>
        </authorList>
    </citation>
    <scope>NUCLEOTIDE SEQUENCE [LARGE SCALE GENOMIC DNA]</scope>
    <source>
        <strain evidence="2 3">Sb_GMNB300</strain>
    </source>
</reference>
<name>A0A5J5EN18_9PEZI</name>
<dbReference type="InParanoid" id="A0A5J5EN18"/>
<feature type="compositionally biased region" description="Polar residues" evidence="1">
    <location>
        <begin position="170"/>
        <end position="184"/>
    </location>
</feature>
<evidence type="ECO:0000313" key="2">
    <source>
        <dbReference type="EMBL" id="KAA8897235.1"/>
    </source>
</evidence>
<feature type="compositionally biased region" description="Polar residues" evidence="1">
    <location>
        <begin position="117"/>
        <end position="130"/>
    </location>
</feature>
<evidence type="ECO:0000313" key="3">
    <source>
        <dbReference type="Proteomes" id="UP000326924"/>
    </source>
</evidence>
<feature type="compositionally biased region" description="Polar residues" evidence="1">
    <location>
        <begin position="194"/>
        <end position="224"/>
    </location>
</feature>